<organism evidence="8 9">
    <name type="scientific">Candidatus Pedobacter colombiensis</name>
    <dbReference type="NCBI Taxonomy" id="3121371"/>
    <lineage>
        <taxon>Bacteria</taxon>
        <taxon>Pseudomonadati</taxon>
        <taxon>Bacteroidota</taxon>
        <taxon>Sphingobacteriia</taxon>
        <taxon>Sphingobacteriales</taxon>
        <taxon>Sphingobacteriaceae</taxon>
        <taxon>Pedobacter</taxon>
    </lineage>
</organism>
<dbReference type="InterPro" id="IPR011990">
    <property type="entry name" value="TPR-like_helical_dom_sf"/>
</dbReference>
<evidence type="ECO:0000256" key="5">
    <source>
        <dbReference type="ARBA" id="ARBA00023237"/>
    </source>
</evidence>
<accession>A0AAJ6B8Q5</accession>
<evidence type="ECO:0000259" key="6">
    <source>
        <dbReference type="Pfam" id="PF07980"/>
    </source>
</evidence>
<name>A0AAJ6B8Q5_9SPHI</name>
<dbReference type="Pfam" id="PF14322">
    <property type="entry name" value="SusD-like_3"/>
    <property type="match status" value="1"/>
</dbReference>
<dbReference type="SUPFAM" id="SSF48452">
    <property type="entry name" value="TPR-like"/>
    <property type="match status" value="1"/>
</dbReference>
<dbReference type="Proteomes" id="UP001214530">
    <property type="component" value="Chromosome"/>
</dbReference>
<reference evidence="8" key="1">
    <citation type="submission" date="2023-03" db="EMBL/GenBank/DDBJ databases">
        <title>Andean soil-derived lignocellulolytic bacterial consortium as a source of novel taxa and putative plastic-active enzymes.</title>
        <authorList>
            <person name="Diaz-Garcia L."/>
            <person name="Chuvochina M."/>
            <person name="Feuerriegel G."/>
            <person name="Bunk B."/>
            <person name="Sproer C."/>
            <person name="Streit W.R."/>
            <person name="Rodriguez L.M."/>
            <person name="Overmann J."/>
            <person name="Jimenez D.J."/>
        </authorList>
    </citation>
    <scope>NUCLEOTIDE SEQUENCE</scope>
    <source>
        <strain evidence="8">MAG 3858</strain>
    </source>
</reference>
<protein>
    <submittedName>
        <fullName evidence="8">RagB/SusD family nutrient uptake outer membrane protein</fullName>
    </submittedName>
</protein>
<dbReference type="Pfam" id="PF07980">
    <property type="entry name" value="SusD_RagB"/>
    <property type="match status" value="1"/>
</dbReference>
<dbReference type="InterPro" id="IPR033985">
    <property type="entry name" value="SusD-like_N"/>
</dbReference>
<gene>
    <name evidence="8" type="ORF">P0Y49_10830</name>
</gene>
<dbReference type="Gene3D" id="1.25.40.390">
    <property type="match status" value="1"/>
</dbReference>
<comment type="similarity">
    <text evidence="2">Belongs to the SusD family.</text>
</comment>
<keyword evidence="5" id="KW-0998">Cell outer membrane</keyword>
<keyword evidence="3" id="KW-0732">Signal</keyword>
<evidence type="ECO:0000259" key="7">
    <source>
        <dbReference type="Pfam" id="PF14322"/>
    </source>
</evidence>
<dbReference type="EMBL" id="CP119313">
    <property type="protein sequence ID" value="WEK21630.1"/>
    <property type="molecule type" value="Genomic_DNA"/>
</dbReference>
<evidence type="ECO:0000313" key="8">
    <source>
        <dbReference type="EMBL" id="WEK21630.1"/>
    </source>
</evidence>
<sequence length="477" mass="52813">MKLSYKKWLMLVLPACIFMSCKKELNVFPSDRQVDGNVIIDAKSAGTVLNGVYYRFANSSTDNNGVPSLRWIDVFETVPSELSGLLVNNNTDGLNDFTVNRNSPAAAGKWGYAYNLVNAANGFLKNIEPVTTIADNTKKQLQAEARFLRAFGNADLLFHYGQYRDINSKYGIIIRDKFVNSDNINLPRSNVKDSYDGIIADLDVAIAGLPLRNTKLSYANVWVAKLLKARVLMNRGIGTDYATVISLTDDIIKSSNFKLEGSTKDIFLTLGASSQEVMMIGQPFPNDTYKYMQYQYYNQYMATPKLAKMMENDPRAAWTFKPIVKRGATVNTFTKYYSGSPTTISFTPLSVNAYAFRLTEAYLLQAEALALSGGDLALAKGRLKEVMGHAGLTDFATVDGTSSAAAFQVLVVKETMKNFVAENGLDWLALRRLPFATIQSADFRPEIKSETSLILPVPSTELNTNNIADQNPGYSRN</sequence>
<dbReference type="AlphaFoldDB" id="A0AAJ6B8Q5"/>
<comment type="subcellular location">
    <subcellularLocation>
        <location evidence="1">Cell outer membrane</location>
    </subcellularLocation>
</comment>
<feature type="domain" description="SusD-like N-terminal" evidence="7">
    <location>
        <begin position="108"/>
        <end position="215"/>
    </location>
</feature>
<keyword evidence="4" id="KW-0472">Membrane</keyword>
<feature type="domain" description="RagB/SusD" evidence="6">
    <location>
        <begin position="332"/>
        <end position="474"/>
    </location>
</feature>
<evidence type="ECO:0000256" key="1">
    <source>
        <dbReference type="ARBA" id="ARBA00004442"/>
    </source>
</evidence>
<evidence type="ECO:0000256" key="3">
    <source>
        <dbReference type="ARBA" id="ARBA00022729"/>
    </source>
</evidence>
<dbReference type="PROSITE" id="PS51257">
    <property type="entry name" value="PROKAR_LIPOPROTEIN"/>
    <property type="match status" value="1"/>
</dbReference>
<dbReference type="GO" id="GO:0009279">
    <property type="term" value="C:cell outer membrane"/>
    <property type="evidence" value="ECO:0007669"/>
    <property type="project" value="UniProtKB-SubCell"/>
</dbReference>
<evidence type="ECO:0000313" key="9">
    <source>
        <dbReference type="Proteomes" id="UP001214530"/>
    </source>
</evidence>
<evidence type="ECO:0000256" key="4">
    <source>
        <dbReference type="ARBA" id="ARBA00023136"/>
    </source>
</evidence>
<proteinExistence type="inferred from homology"/>
<dbReference type="InterPro" id="IPR012944">
    <property type="entry name" value="SusD_RagB_dom"/>
</dbReference>
<evidence type="ECO:0000256" key="2">
    <source>
        <dbReference type="ARBA" id="ARBA00006275"/>
    </source>
</evidence>